<dbReference type="AlphaFoldDB" id="A0A6P8W8B4"/>
<organism evidence="2 3">
    <name type="scientific">Gymnodraco acuticeps</name>
    <name type="common">Antarctic dragonfish</name>
    <dbReference type="NCBI Taxonomy" id="8218"/>
    <lineage>
        <taxon>Eukaryota</taxon>
        <taxon>Metazoa</taxon>
        <taxon>Chordata</taxon>
        <taxon>Craniata</taxon>
        <taxon>Vertebrata</taxon>
        <taxon>Euteleostomi</taxon>
        <taxon>Actinopterygii</taxon>
        <taxon>Neopterygii</taxon>
        <taxon>Teleostei</taxon>
        <taxon>Neoteleostei</taxon>
        <taxon>Acanthomorphata</taxon>
        <taxon>Eupercaria</taxon>
        <taxon>Perciformes</taxon>
        <taxon>Notothenioidei</taxon>
        <taxon>Bathydraconidae</taxon>
        <taxon>Gymnodraco</taxon>
    </lineage>
</organism>
<dbReference type="InterPro" id="IPR042373">
    <property type="entry name" value="TNFSF9"/>
</dbReference>
<dbReference type="KEGG" id="gacu:117561745"/>
<keyword evidence="1" id="KW-0812">Transmembrane</keyword>
<dbReference type="InterPro" id="IPR008983">
    <property type="entry name" value="Tumour_necrosis_fac-like_dom"/>
</dbReference>
<evidence type="ECO:0000256" key="1">
    <source>
        <dbReference type="SAM" id="Phobius"/>
    </source>
</evidence>
<gene>
    <name evidence="3" type="primary">LOC117561745</name>
</gene>
<dbReference type="RefSeq" id="XP_034095218.1">
    <property type="nucleotide sequence ID" value="XM_034239327.1"/>
</dbReference>
<evidence type="ECO:0000313" key="2">
    <source>
        <dbReference type="Proteomes" id="UP000515161"/>
    </source>
</evidence>
<keyword evidence="1" id="KW-1133">Transmembrane helix</keyword>
<dbReference type="PANTHER" id="PTHR15153">
    <property type="entry name" value="TUMOR NECROSIS FACTOR LIGAND SUPERFAMILY MEMBER 9"/>
    <property type="match status" value="1"/>
</dbReference>
<dbReference type="PANTHER" id="PTHR15153:SF0">
    <property type="entry name" value="TUMOR NECROSIS FACTOR LIGAND SUPERFAMILY MEMBER 9"/>
    <property type="match status" value="1"/>
</dbReference>
<feature type="transmembrane region" description="Helical" evidence="1">
    <location>
        <begin position="20"/>
        <end position="44"/>
    </location>
</feature>
<reference evidence="3" key="1">
    <citation type="submission" date="2025-08" db="UniProtKB">
        <authorList>
            <consortium name="RefSeq"/>
        </authorList>
    </citation>
    <scope>IDENTIFICATION</scope>
</reference>
<keyword evidence="1" id="KW-0472">Membrane</keyword>
<dbReference type="GO" id="GO:0045585">
    <property type="term" value="P:positive regulation of cytotoxic T cell differentiation"/>
    <property type="evidence" value="ECO:0007669"/>
    <property type="project" value="TreeGrafter"/>
</dbReference>
<dbReference type="InParanoid" id="A0A6P8W8B4"/>
<dbReference type="Gene3D" id="2.60.120.40">
    <property type="match status" value="1"/>
</dbReference>
<evidence type="ECO:0000313" key="3">
    <source>
        <dbReference type="RefSeq" id="XP_034095218.1"/>
    </source>
</evidence>
<dbReference type="GO" id="GO:0032813">
    <property type="term" value="F:tumor necrosis factor receptor superfamily binding"/>
    <property type="evidence" value="ECO:0007669"/>
    <property type="project" value="InterPro"/>
</dbReference>
<dbReference type="GO" id="GO:0005886">
    <property type="term" value="C:plasma membrane"/>
    <property type="evidence" value="ECO:0007669"/>
    <property type="project" value="TreeGrafter"/>
</dbReference>
<proteinExistence type="predicted"/>
<sequence>MDVESLQKSGRRRGSCLDVFLVVSTMFLLVAVAALAAGGVMVVMELRSELETTRPSSDPGTSRLTGDTPDSAYKMQNFAYLEAVSSKLQNSTMELSQIEYGAGLSVGSNFQFEEGTHSLKAKQVGYYFIYINLNLTCTYQCSAGLLSVRLGDKLTCEVELPALADTTPVSRKCWTVSRLDGQKLFTQMTVPKEGLQNWRLELNTSGLGMFLVD</sequence>
<protein>
    <submittedName>
        <fullName evidence="3">Uncharacterized protein LOC117561745</fullName>
    </submittedName>
</protein>
<dbReference type="Proteomes" id="UP000515161">
    <property type="component" value="Unplaced"/>
</dbReference>
<dbReference type="GeneID" id="117561745"/>
<accession>A0A6P8W8B4</accession>
<keyword evidence="2" id="KW-1185">Reference proteome</keyword>
<dbReference type="GO" id="GO:0042104">
    <property type="term" value="P:positive regulation of activated T cell proliferation"/>
    <property type="evidence" value="ECO:0007669"/>
    <property type="project" value="TreeGrafter"/>
</dbReference>
<dbReference type="OrthoDB" id="9899228at2759"/>
<name>A0A6P8W8B4_GYMAC</name>